<keyword evidence="11" id="KW-0472">Membrane</keyword>
<dbReference type="Pfam" id="PF23539">
    <property type="entry name" value="DUF7134"/>
    <property type="match status" value="1"/>
</dbReference>
<keyword evidence="7" id="KW-0067">ATP-binding</keyword>
<accession>A0A1I4VEW6</accession>
<evidence type="ECO:0000313" key="15">
    <source>
        <dbReference type="Proteomes" id="UP000199398"/>
    </source>
</evidence>
<dbReference type="EC" id="2.7.13.3" evidence="2"/>
<evidence type="ECO:0000256" key="8">
    <source>
        <dbReference type="ARBA" id="ARBA00023012"/>
    </source>
</evidence>
<evidence type="ECO:0000256" key="4">
    <source>
        <dbReference type="ARBA" id="ARBA00022679"/>
    </source>
</evidence>
<feature type="region of interest" description="Disordered" evidence="10">
    <location>
        <begin position="353"/>
        <end position="380"/>
    </location>
</feature>
<dbReference type="Proteomes" id="UP000270697">
    <property type="component" value="Unassembled WGS sequence"/>
</dbReference>
<dbReference type="InterPro" id="IPR011712">
    <property type="entry name" value="Sig_transdc_His_kin_sub3_dim/P"/>
</dbReference>
<evidence type="ECO:0000256" key="3">
    <source>
        <dbReference type="ARBA" id="ARBA00022553"/>
    </source>
</evidence>
<dbReference type="EMBL" id="FOUP01000002">
    <property type="protein sequence ID" value="SFM99731.1"/>
    <property type="molecule type" value="Genomic_DNA"/>
</dbReference>
<evidence type="ECO:0000313" key="13">
    <source>
        <dbReference type="EMBL" id="RKT86270.1"/>
    </source>
</evidence>
<keyword evidence="9" id="KW-0175">Coiled coil</keyword>
<evidence type="ECO:0000256" key="5">
    <source>
        <dbReference type="ARBA" id="ARBA00022741"/>
    </source>
</evidence>
<dbReference type="EMBL" id="RBXX01000002">
    <property type="protein sequence ID" value="RKT86270.1"/>
    <property type="molecule type" value="Genomic_DNA"/>
</dbReference>
<dbReference type="SMART" id="SM00387">
    <property type="entry name" value="HATPase_c"/>
    <property type="match status" value="1"/>
</dbReference>
<keyword evidence="3" id="KW-0597">Phosphoprotein</keyword>
<evidence type="ECO:0000256" key="11">
    <source>
        <dbReference type="SAM" id="Phobius"/>
    </source>
</evidence>
<keyword evidence="8" id="KW-0902">Two-component regulatory system</keyword>
<dbReference type="InterPro" id="IPR036890">
    <property type="entry name" value="HATPase_C_sf"/>
</dbReference>
<organism evidence="14 15">
    <name type="scientific">Saccharopolyspora antimicrobica</name>
    <dbReference type="NCBI Taxonomy" id="455193"/>
    <lineage>
        <taxon>Bacteria</taxon>
        <taxon>Bacillati</taxon>
        <taxon>Actinomycetota</taxon>
        <taxon>Actinomycetes</taxon>
        <taxon>Pseudonocardiales</taxon>
        <taxon>Pseudonocardiaceae</taxon>
        <taxon>Saccharopolyspora</taxon>
    </lineage>
</organism>
<dbReference type="CDD" id="cd16917">
    <property type="entry name" value="HATPase_UhpB-NarQ-NarX-like"/>
    <property type="match status" value="1"/>
</dbReference>
<dbReference type="PANTHER" id="PTHR24421">
    <property type="entry name" value="NITRATE/NITRITE SENSOR PROTEIN NARX-RELATED"/>
    <property type="match status" value="1"/>
</dbReference>
<dbReference type="RefSeq" id="WP_093148348.1">
    <property type="nucleotide sequence ID" value="NZ_FOUP01000002.1"/>
</dbReference>
<keyword evidence="16" id="KW-1185">Reference proteome</keyword>
<evidence type="ECO:0000256" key="9">
    <source>
        <dbReference type="SAM" id="Coils"/>
    </source>
</evidence>
<dbReference type="GO" id="GO:0046983">
    <property type="term" value="F:protein dimerization activity"/>
    <property type="evidence" value="ECO:0007669"/>
    <property type="project" value="InterPro"/>
</dbReference>
<proteinExistence type="predicted"/>
<feature type="transmembrane region" description="Helical" evidence="11">
    <location>
        <begin position="66"/>
        <end position="83"/>
    </location>
</feature>
<gene>
    <name evidence="13" type="ORF">ATL45_4632</name>
    <name evidence="14" type="ORF">SAMN05421805_102166</name>
</gene>
<keyword evidence="4" id="KW-0808">Transferase</keyword>
<dbReference type="Proteomes" id="UP000199398">
    <property type="component" value="Unassembled WGS sequence"/>
</dbReference>
<dbReference type="InterPro" id="IPR050482">
    <property type="entry name" value="Sensor_HK_TwoCompSys"/>
</dbReference>
<evidence type="ECO:0000256" key="7">
    <source>
        <dbReference type="ARBA" id="ARBA00022840"/>
    </source>
</evidence>
<dbReference type="InterPro" id="IPR003594">
    <property type="entry name" value="HATPase_dom"/>
</dbReference>
<dbReference type="GO" id="GO:0000155">
    <property type="term" value="F:phosphorelay sensor kinase activity"/>
    <property type="evidence" value="ECO:0007669"/>
    <property type="project" value="InterPro"/>
</dbReference>
<feature type="coiled-coil region" evidence="9">
    <location>
        <begin position="163"/>
        <end position="190"/>
    </location>
</feature>
<comment type="catalytic activity">
    <reaction evidence="1">
        <text>ATP + protein L-histidine = ADP + protein N-phospho-L-histidine.</text>
        <dbReference type="EC" id="2.7.13.3"/>
    </reaction>
</comment>
<dbReference type="AlphaFoldDB" id="A0A1I4VEW6"/>
<dbReference type="Gene3D" id="1.20.5.1930">
    <property type="match status" value="1"/>
</dbReference>
<evidence type="ECO:0000256" key="1">
    <source>
        <dbReference type="ARBA" id="ARBA00000085"/>
    </source>
</evidence>
<evidence type="ECO:0000256" key="10">
    <source>
        <dbReference type="SAM" id="MobiDB-lite"/>
    </source>
</evidence>
<protein>
    <recommendedName>
        <fullName evidence="2">histidine kinase</fullName>
        <ecNumber evidence="2">2.7.13.3</ecNumber>
    </recommendedName>
</protein>
<dbReference type="PANTHER" id="PTHR24421:SF10">
    <property type="entry name" value="NITRATE_NITRITE SENSOR PROTEIN NARQ"/>
    <property type="match status" value="1"/>
</dbReference>
<dbReference type="SUPFAM" id="SSF55874">
    <property type="entry name" value="ATPase domain of HSP90 chaperone/DNA topoisomerase II/histidine kinase"/>
    <property type="match status" value="1"/>
</dbReference>
<dbReference type="Pfam" id="PF02518">
    <property type="entry name" value="HATPase_c"/>
    <property type="match status" value="1"/>
</dbReference>
<dbReference type="OrthoDB" id="227596at2"/>
<dbReference type="GO" id="GO:0005524">
    <property type="term" value="F:ATP binding"/>
    <property type="evidence" value="ECO:0007669"/>
    <property type="project" value="UniProtKB-KW"/>
</dbReference>
<dbReference type="InterPro" id="IPR055558">
    <property type="entry name" value="DUF7134"/>
</dbReference>
<keyword evidence="11" id="KW-1133">Transmembrane helix</keyword>
<sequence>MPQLAGLLRRIPPSIVDAGIALVVLAAHSAPFLVTTRIADPGTGWTLAQYLPVLGEALPLLWRRRAPLLVFALVVLATAAYTLNDPDTARQPVAYAALVATYTLAAAGSPRHRAWGLALLAVGAVAELSGVVLHVGAETAVHGIVMYAAAWAAGRATAHRQAHARQLERERELEAQRAAARERAAIARDMHDILGHSISLMIVQAEAGPVVVRSKPERAERAFDDIAAAGRNAMTQVRWLLGLLDRPADGGAPTADQIPTLVEGVARAGPKTSLQVSGTPRPLPPDAELAAYRAVQEALTNAIKHANAAAISVNLDWRADELLIKVTDDGRGDTGGTNGHGLDGVRERARACGGSAEFGPGPGGRGCSLSVRLPVERQSK</sequence>
<evidence type="ECO:0000256" key="2">
    <source>
        <dbReference type="ARBA" id="ARBA00012438"/>
    </source>
</evidence>
<keyword evidence="11" id="KW-0812">Transmembrane</keyword>
<evidence type="ECO:0000313" key="16">
    <source>
        <dbReference type="Proteomes" id="UP000270697"/>
    </source>
</evidence>
<reference evidence="14 15" key="1">
    <citation type="submission" date="2016-10" db="EMBL/GenBank/DDBJ databases">
        <authorList>
            <person name="de Groot N.N."/>
        </authorList>
    </citation>
    <scope>NUCLEOTIDE SEQUENCE [LARGE SCALE GENOMIC DNA]</scope>
    <source>
        <strain evidence="14 15">CPCC 201259</strain>
    </source>
</reference>
<feature type="transmembrane region" description="Helical" evidence="11">
    <location>
        <begin position="114"/>
        <end position="133"/>
    </location>
</feature>
<dbReference type="GO" id="GO:0016020">
    <property type="term" value="C:membrane"/>
    <property type="evidence" value="ECO:0007669"/>
    <property type="project" value="InterPro"/>
</dbReference>
<evidence type="ECO:0000313" key="14">
    <source>
        <dbReference type="EMBL" id="SFM99731.1"/>
    </source>
</evidence>
<feature type="transmembrane region" description="Helical" evidence="11">
    <location>
        <begin position="89"/>
        <end position="107"/>
    </location>
</feature>
<dbReference type="Gene3D" id="3.30.565.10">
    <property type="entry name" value="Histidine kinase-like ATPase, C-terminal domain"/>
    <property type="match status" value="1"/>
</dbReference>
<evidence type="ECO:0000259" key="12">
    <source>
        <dbReference type="SMART" id="SM00387"/>
    </source>
</evidence>
<evidence type="ECO:0000256" key="6">
    <source>
        <dbReference type="ARBA" id="ARBA00022777"/>
    </source>
</evidence>
<reference evidence="13 16" key="2">
    <citation type="submission" date="2018-10" db="EMBL/GenBank/DDBJ databases">
        <title>Sequencing the genomes of 1000 actinobacteria strains.</title>
        <authorList>
            <person name="Klenk H.-P."/>
        </authorList>
    </citation>
    <scope>NUCLEOTIDE SEQUENCE [LARGE SCALE GENOMIC DNA]</scope>
    <source>
        <strain evidence="13 16">DSM 45119</strain>
    </source>
</reference>
<name>A0A1I4VEW6_9PSEU</name>
<keyword evidence="6 14" id="KW-0418">Kinase</keyword>
<feature type="domain" description="Histidine kinase/HSP90-like ATPase" evidence="12">
    <location>
        <begin position="286"/>
        <end position="377"/>
    </location>
</feature>
<dbReference type="Pfam" id="PF07730">
    <property type="entry name" value="HisKA_3"/>
    <property type="match status" value="1"/>
</dbReference>
<dbReference type="STRING" id="455193.SAMN05421805_102166"/>
<keyword evidence="5" id="KW-0547">Nucleotide-binding</keyword>